<feature type="region of interest" description="C-terminal hotdog fold" evidence="4">
    <location>
        <begin position="1039"/>
        <end position="1177"/>
    </location>
</feature>
<dbReference type="Pfam" id="PF00109">
    <property type="entry name" value="ketoacyl-synt"/>
    <property type="match status" value="1"/>
</dbReference>
<feature type="region of interest" description="Disordered" evidence="5">
    <location>
        <begin position="1662"/>
        <end position="1681"/>
    </location>
</feature>
<dbReference type="InterPro" id="IPR029058">
    <property type="entry name" value="AB_hydrolase_fold"/>
</dbReference>
<dbReference type="InterPro" id="IPR049900">
    <property type="entry name" value="PKS_mFAS_DH"/>
</dbReference>
<evidence type="ECO:0000313" key="9">
    <source>
        <dbReference type="EMBL" id="QFZ24441.1"/>
    </source>
</evidence>
<dbReference type="InterPro" id="IPR016036">
    <property type="entry name" value="Malonyl_transacylase_ACP-bd"/>
</dbReference>
<evidence type="ECO:0000256" key="3">
    <source>
        <dbReference type="ARBA" id="ARBA00022679"/>
    </source>
</evidence>
<dbReference type="SMART" id="SM00826">
    <property type="entry name" value="PKS_DH"/>
    <property type="match status" value="1"/>
</dbReference>
<dbReference type="Gene3D" id="3.40.50.1820">
    <property type="entry name" value="alpha/beta hydrolase"/>
    <property type="match status" value="1"/>
</dbReference>
<dbReference type="CDD" id="cd00833">
    <property type="entry name" value="PKS"/>
    <property type="match status" value="1"/>
</dbReference>
<dbReference type="Pfam" id="PF00550">
    <property type="entry name" value="PP-binding"/>
    <property type="match status" value="2"/>
</dbReference>
<gene>
    <name evidence="9" type="ORF">EKG83_23210</name>
</gene>
<dbReference type="InterPro" id="IPR049552">
    <property type="entry name" value="PKS_DH_N"/>
</dbReference>
<proteinExistence type="predicted"/>
<dbReference type="GO" id="GO:0004315">
    <property type="term" value="F:3-oxoacyl-[acyl-carrier-protein] synthase activity"/>
    <property type="evidence" value="ECO:0007669"/>
    <property type="project" value="InterPro"/>
</dbReference>
<keyword evidence="3" id="KW-0808">Transferase</keyword>
<dbReference type="Gene3D" id="3.40.366.10">
    <property type="entry name" value="Malonyl-Coenzyme A Acyl Carrier Protein, domain 2"/>
    <property type="match status" value="1"/>
</dbReference>
<dbReference type="OrthoDB" id="9778690at2"/>
<dbReference type="Gene3D" id="3.10.129.110">
    <property type="entry name" value="Polyketide synthase dehydratase"/>
    <property type="match status" value="1"/>
</dbReference>
<evidence type="ECO:0000259" key="8">
    <source>
        <dbReference type="PROSITE" id="PS52019"/>
    </source>
</evidence>
<organism evidence="9 10">
    <name type="scientific">Saccharothrix syringae</name>
    <name type="common">Nocardiopsis syringae</name>
    <dbReference type="NCBI Taxonomy" id="103733"/>
    <lineage>
        <taxon>Bacteria</taxon>
        <taxon>Bacillati</taxon>
        <taxon>Actinomycetota</taxon>
        <taxon>Actinomycetes</taxon>
        <taxon>Pseudonocardiales</taxon>
        <taxon>Pseudonocardiaceae</taxon>
        <taxon>Saccharothrix</taxon>
    </lineage>
</organism>
<dbReference type="Pfam" id="PF00975">
    <property type="entry name" value="Thioesterase"/>
    <property type="match status" value="1"/>
</dbReference>
<sequence length="2022" mass="211099">MTAEAEIRAWLVRGVADLTGLPGDEVDVDQPLAELGLSSRDAVVLAGALGEEVGTPLPATALYQHPTIARLARHLAGHLAAPEVGPAGPTPADGIAVVGVGCRLPGGVDGPERMWEFLRSGGDAIAPAPPDRWPGLPEGTPRFGGFLADVKGFDAEFFGISPHEAALVDPQQRLVLEVSWEALHHAGIAPDALRGTRTGVFVGISSGEHGAAQALDLDRVEPWTATGGALSIAANRLSYLLDLRGPSLAVDTACSSSLVALHHAGRSLRAGESDTAVVAGVNLLLGPAVTVAFHRAGLLAADGRCKPFDAAADGIARAEGCAVVVLKRLADARRDGDRVLAVVRGSAVNSDGRSNGLMAPNPRAQADLLRQAYAEAGVDPALVDYVEAHGTGTLLGDPIEAHALGEVLGGPLLLGSAKANFGHTESAAGLVGLVKVVLAIQRGEIPPSPHFHAPNPHVDFTGLRVVTAPTPWPRRSGRITAGVSSFGFGGTNAHVVLEEPPPAEPVAQPAGPAVLVVAGASEERVRRHAARLADWLDASGADPREVGATLARRRGREPRAAVVTGADRDAVVAGLRALPSGVRRVRPRAGAVWVFSGYGSGWAGMGQRLLAGEPVFAAAVDEVDRLLAPRSVRRLLEHPDEGLGNGQLALFGVQVALARLWESRGVRPAAVIGQSVGEVAAAVVAGALTLADAVLVMTTRARLLDAVDGAGGMAAVELAADEVDDPELSVAVHAAPRRCTVSGPADRVAALVDRVEAGGGTARLLPLRAGGHSPAVEPVLAELAERLRDVRGRSGAVPLYGTVLADPRQAPAFTAAYWTAHLRQPVRFTQAVSAALEDGHTAFLEVSPHPVALAAIAEHAPDLLLVGTLRRDDDEAFHDNLAQLHLHGLVRARGVTDVPTAPWLHREHWAAPRPRTAGHPLLGDHVELPDGTHAWQAEVGLDALPWLGDHRVRGTAVLPGAAYVEIALAAGALVAGGPVAVRDVEFEALLPLGEPVRLSTTLRDGRVEVHARTGDGWVRHAVATVVGTTPPEGAGVVHSGLEPVALYERLTEAGMEYGPAFRGVLEARAGRGVASCLLRRPDGPDRAWRLPPTLLDPCLHALAAAALGLGVDGPCLPVGIGAVRVHGDPRRADRCSAVVAEGDGGLTGSVWLHDDAGALLAEVLDVRVRPVAAALPLLEARWERHDLPARGGGPRRWLVVGGDLGVAAALAAAGHRVTTDPDADTDGVVFVPRDGLAQDLVRLAGLAHGARRLWVVTRGAAAVLDGERGVPERAALRGAVRVLAFERPGLRASVVDVDDLAVLAGELGADPDDDEVAWRRGERYSARLRPVVPGGAGGPVVRAGAYVVTGGLGGLGRVVARWLVERGATRVVLSGRREPSAGVPAEVAAPGGGAGAEVLVVTGDVAGPGVAERLVAAATAGGVELRGVVHAAGVLADAPVDRLDPEDVRRVLRPKVDGALRLHEATAGHALDWFVLFSSAAALLGSPGQLAYAAANAWLDAFARDRQAAGLPATSIGFGAWSRVGLARDNANPLLRPISPAEGVAAVEALVRSGRAVTGVARFDPRTAVELFPRLARRPFLEGFVRAGAEEGGGDRLTAIVARVLGAAPDPDAPLTSLGLDSLMAMRLRNAVEHELGAELPVALLLRGASLADLARHLDRELEPEPSRGPDHEPAAPRVGPRDATERWLFGLCARVLGRRDFGVHDEFDGPLDRLVALVRERVPGADPAGALRGARTVEAMAEVLRGRFEGAGGPVRVLRAGGSRRPLHLFHPAGGPTSVYQPLVELLPDRPCWGYERVDGLPDVPARARRYAELVRAAQPEGPYVLGGWSFGGCLAHEVACRLLDDGHEVELVVMVDTVRPLPAPDVSPADLVRHRFERYLAHVERVYGAVVELPWGALAGLGDEAQVDAVLDALVVAGVGISPGALRHQRTSYLDARAAERYEPRHFPGRVVFYRATERETLTTVLDPRYLRRQEDDDLGWADACGSLEVVPVPGDHLSMVDPPNVAVLAGHLRCVLDRG</sequence>
<feature type="domain" description="Ketosynthase family 3 (KS3)" evidence="7">
    <location>
        <begin position="92"/>
        <end position="499"/>
    </location>
</feature>
<dbReference type="SUPFAM" id="SSF47336">
    <property type="entry name" value="ACP-like"/>
    <property type="match status" value="2"/>
</dbReference>
<dbReference type="Gene3D" id="3.40.50.720">
    <property type="entry name" value="NAD(P)-binding Rossmann-like Domain"/>
    <property type="match status" value="1"/>
</dbReference>
<dbReference type="PROSITE" id="PS50075">
    <property type="entry name" value="CARRIER"/>
    <property type="match status" value="2"/>
</dbReference>
<dbReference type="PROSITE" id="PS00012">
    <property type="entry name" value="PHOSPHOPANTETHEINE"/>
    <property type="match status" value="1"/>
</dbReference>
<dbReference type="InterPro" id="IPR014043">
    <property type="entry name" value="Acyl_transferase_dom"/>
</dbReference>
<dbReference type="FunFam" id="3.40.47.10:FF:000019">
    <property type="entry name" value="Polyketide synthase type I"/>
    <property type="match status" value="1"/>
</dbReference>
<evidence type="ECO:0000313" key="10">
    <source>
        <dbReference type="Proteomes" id="UP000325787"/>
    </source>
</evidence>
<dbReference type="SMART" id="SM00827">
    <property type="entry name" value="PKS_AT"/>
    <property type="match status" value="1"/>
</dbReference>
<dbReference type="InterPro" id="IPR020807">
    <property type="entry name" value="PKS_DH"/>
</dbReference>
<dbReference type="InterPro" id="IPR006162">
    <property type="entry name" value="Ppantetheine_attach_site"/>
</dbReference>
<dbReference type="InterPro" id="IPR014030">
    <property type="entry name" value="Ketoacyl_synth_N"/>
</dbReference>
<dbReference type="InterPro" id="IPR049551">
    <property type="entry name" value="PKS_DH_C"/>
</dbReference>
<feature type="domain" description="Carrier" evidence="6">
    <location>
        <begin position="1588"/>
        <end position="1662"/>
    </location>
</feature>
<dbReference type="EMBL" id="CP034550">
    <property type="protein sequence ID" value="QFZ24441.1"/>
    <property type="molecule type" value="Genomic_DNA"/>
</dbReference>
<dbReference type="Gene3D" id="3.40.47.10">
    <property type="match status" value="1"/>
</dbReference>
<dbReference type="InterPro" id="IPR020806">
    <property type="entry name" value="PKS_PP-bd"/>
</dbReference>
<feature type="active site" description="Proton donor; for dehydratase activity" evidence="4">
    <location>
        <position position="1096"/>
    </location>
</feature>
<dbReference type="InterPro" id="IPR016039">
    <property type="entry name" value="Thiolase-like"/>
</dbReference>
<feature type="region of interest" description="N-terminal hotdog fold" evidence="4">
    <location>
        <begin position="919"/>
        <end position="1032"/>
    </location>
</feature>
<dbReference type="InterPro" id="IPR018201">
    <property type="entry name" value="Ketoacyl_synth_AS"/>
</dbReference>
<dbReference type="InterPro" id="IPR001227">
    <property type="entry name" value="Ac_transferase_dom_sf"/>
</dbReference>
<dbReference type="PROSITE" id="PS52019">
    <property type="entry name" value="PKS_MFAS_DH"/>
    <property type="match status" value="1"/>
</dbReference>
<accession>A0A5Q0HE36</accession>
<feature type="active site" description="Proton acceptor; for dehydratase activity" evidence="4">
    <location>
        <position position="950"/>
    </location>
</feature>
<dbReference type="SMART" id="SM01294">
    <property type="entry name" value="PKS_PP_betabranch"/>
    <property type="match status" value="1"/>
</dbReference>
<dbReference type="InterPro" id="IPR009081">
    <property type="entry name" value="PP-bd_ACP"/>
</dbReference>
<dbReference type="Gene3D" id="3.30.70.250">
    <property type="entry name" value="Malonyl-CoA ACP transacylase, ACP-binding"/>
    <property type="match status" value="1"/>
</dbReference>
<protein>
    <submittedName>
        <fullName evidence="9">Type I polyketide synthase</fullName>
    </submittedName>
</protein>
<keyword evidence="2" id="KW-0597">Phosphoprotein</keyword>
<dbReference type="SMART" id="SM00825">
    <property type="entry name" value="PKS_KS"/>
    <property type="match status" value="1"/>
</dbReference>
<dbReference type="InterPro" id="IPR042104">
    <property type="entry name" value="PKS_dehydratase_sf"/>
</dbReference>
<dbReference type="Pfam" id="PF21089">
    <property type="entry name" value="PKS_DH_N"/>
    <property type="match status" value="1"/>
</dbReference>
<evidence type="ECO:0000256" key="4">
    <source>
        <dbReference type="PROSITE-ProRule" id="PRU01363"/>
    </source>
</evidence>
<dbReference type="Gene3D" id="1.10.1200.10">
    <property type="entry name" value="ACP-like"/>
    <property type="match status" value="2"/>
</dbReference>
<keyword evidence="10" id="KW-1185">Reference proteome</keyword>
<dbReference type="PROSITE" id="PS52004">
    <property type="entry name" value="KS3_2"/>
    <property type="match status" value="1"/>
</dbReference>
<dbReference type="InterPro" id="IPR020802">
    <property type="entry name" value="TesA-like"/>
</dbReference>
<dbReference type="CDD" id="cd08955">
    <property type="entry name" value="KR_2_FAS_SDR_x"/>
    <property type="match status" value="1"/>
</dbReference>
<feature type="domain" description="PKS/mFAS DH" evidence="8">
    <location>
        <begin position="919"/>
        <end position="1177"/>
    </location>
</feature>
<dbReference type="PANTHER" id="PTHR43775:SF37">
    <property type="entry name" value="SI:DKEY-61P9.11"/>
    <property type="match status" value="1"/>
</dbReference>
<evidence type="ECO:0000256" key="5">
    <source>
        <dbReference type="SAM" id="MobiDB-lite"/>
    </source>
</evidence>
<dbReference type="SUPFAM" id="SSF51735">
    <property type="entry name" value="NAD(P)-binding Rossmann-fold domains"/>
    <property type="match status" value="2"/>
</dbReference>
<dbReference type="SUPFAM" id="SSF53474">
    <property type="entry name" value="alpha/beta-Hydrolases"/>
    <property type="match status" value="1"/>
</dbReference>
<dbReference type="SMART" id="SM00823">
    <property type="entry name" value="PKS_PP"/>
    <property type="match status" value="2"/>
</dbReference>
<dbReference type="InterPro" id="IPR036736">
    <property type="entry name" value="ACP-like_sf"/>
</dbReference>
<dbReference type="InterPro" id="IPR032821">
    <property type="entry name" value="PKS_assoc"/>
</dbReference>
<evidence type="ECO:0000256" key="2">
    <source>
        <dbReference type="ARBA" id="ARBA00022553"/>
    </source>
</evidence>
<dbReference type="InterPro" id="IPR014031">
    <property type="entry name" value="Ketoacyl_synth_C"/>
</dbReference>
<dbReference type="InterPro" id="IPR057326">
    <property type="entry name" value="KR_dom"/>
</dbReference>
<keyword evidence="1" id="KW-0596">Phosphopantetheine</keyword>
<dbReference type="InterPro" id="IPR020841">
    <property type="entry name" value="PKS_Beta-ketoAc_synthase_dom"/>
</dbReference>
<evidence type="ECO:0000259" key="6">
    <source>
        <dbReference type="PROSITE" id="PS50075"/>
    </source>
</evidence>
<reference evidence="10" key="1">
    <citation type="journal article" date="2021" name="Curr. Microbiol.">
        <title>Complete genome of nocamycin-producing strain Saccharothrix syringae NRRL B-16468 reveals the biosynthetic potential for secondary metabolites.</title>
        <authorList>
            <person name="Mo X."/>
            <person name="Yang S."/>
        </authorList>
    </citation>
    <scope>NUCLEOTIDE SEQUENCE [LARGE SCALE GENOMIC DNA]</scope>
    <source>
        <strain evidence="10">ATCC 51364 / DSM 43886 / JCM 6844 / KCTC 9398 / NBRC 14523 / NRRL B-16468 / INA 2240</strain>
    </source>
</reference>
<dbReference type="Pfam" id="PF16197">
    <property type="entry name" value="KAsynt_C_assoc"/>
    <property type="match status" value="1"/>
</dbReference>
<dbReference type="GO" id="GO:0006633">
    <property type="term" value="P:fatty acid biosynthetic process"/>
    <property type="evidence" value="ECO:0007669"/>
    <property type="project" value="InterPro"/>
</dbReference>
<evidence type="ECO:0000259" key="7">
    <source>
        <dbReference type="PROSITE" id="PS52004"/>
    </source>
</evidence>
<dbReference type="GO" id="GO:0004312">
    <property type="term" value="F:fatty acid synthase activity"/>
    <property type="evidence" value="ECO:0007669"/>
    <property type="project" value="TreeGrafter"/>
</dbReference>
<dbReference type="Pfam" id="PF14765">
    <property type="entry name" value="PS-DH"/>
    <property type="match status" value="1"/>
</dbReference>
<dbReference type="PROSITE" id="PS00606">
    <property type="entry name" value="KS3_1"/>
    <property type="match status" value="1"/>
</dbReference>
<dbReference type="Pfam" id="PF00698">
    <property type="entry name" value="Acyl_transf_1"/>
    <property type="match status" value="1"/>
</dbReference>
<dbReference type="SUPFAM" id="SSF52151">
    <property type="entry name" value="FabD/lysophospholipase-like"/>
    <property type="match status" value="1"/>
</dbReference>
<dbReference type="InterPro" id="IPR036291">
    <property type="entry name" value="NAD(P)-bd_dom_sf"/>
</dbReference>
<dbReference type="SMART" id="SM00824">
    <property type="entry name" value="PKS_TE"/>
    <property type="match status" value="1"/>
</dbReference>
<dbReference type="SMART" id="SM00822">
    <property type="entry name" value="PKS_KR"/>
    <property type="match status" value="1"/>
</dbReference>
<dbReference type="InterPro" id="IPR001031">
    <property type="entry name" value="Thioesterase"/>
</dbReference>
<name>A0A5Q0HE36_SACSY</name>
<dbReference type="SUPFAM" id="SSF53901">
    <property type="entry name" value="Thiolase-like"/>
    <property type="match status" value="1"/>
</dbReference>
<dbReference type="SUPFAM" id="SSF55048">
    <property type="entry name" value="Probable ACP-binding domain of malonyl-CoA ACP transacylase"/>
    <property type="match status" value="1"/>
</dbReference>
<dbReference type="InterPro" id="IPR016035">
    <property type="entry name" value="Acyl_Trfase/lysoPLipase"/>
</dbReference>
<dbReference type="Pfam" id="PF02801">
    <property type="entry name" value="Ketoacyl-synt_C"/>
    <property type="match status" value="1"/>
</dbReference>
<dbReference type="PANTHER" id="PTHR43775">
    <property type="entry name" value="FATTY ACID SYNTHASE"/>
    <property type="match status" value="1"/>
</dbReference>
<dbReference type="InterPro" id="IPR050091">
    <property type="entry name" value="PKS_NRPS_Biosynth_Enz"/>
</dbReference>
<feature type="domain" description="Carrier" evidence="6">
    <location>
        <begin position="2"/>
        <end position="79"/>
    </location>
</feature>
<dbReference type="Proteomes" id="UP000325787">
    <property type="component" value="Chromosome"/>
</dbReference>
<evidence type="ECO:0000256" key="1">
    <source>
        <dbReference type="ARBA" id="ARBA00022450"/>
    </source>
</evidence>
<dbReference type="GO" id="GO:0031177">
    <property type="term" value="F:phosphopantetheine binding"/>
    <property type="evidence" value="ECO:0007669"/>
    <property type="project" value="InterPro"/>
</dbReference>
<dbReference type="InterPro" id="IPR013968">
    <property type="entry name" value="PKS_KR"/>
</dbReference>
<dbReference type="KEGG" id="ssyi:EKG83_23210"/>
<dbReference type="Pfam" id="PF08659">
    <property type="entry name" value="KR"/>
    <property type="match status" value="1"/>
</dbReference>